<dbReference type="OrthoDB" id="5985073at2759"/>
<dbReference type="PANTHER" id="PTHR45964">
    <property type="entry name" value="WSCD FAMILY MEMBER CG9164"/>
    <property type="match status" value="1"/>
</dbReference>
<dbReference type="Proteomes" id="UP000770661">
    <property type="component" value="Unassembled WGS sequence"/>
</dbReference>
<evidence type="ECO:0000313" key="2">
    <source>
        <dbReference type="EMBL" id="KAG0729118.1"/>
    </source>
</evidence>
<evidence type="ECO:0000256" key="1">
    <source>
        <dbReference type="SAM" id="MobiDB-lite"/>
    </source>
</evidence>
<proteinExistence type="predicted"/>
<evidence type="ECO:0000313" key="3">
    <source>
        <dbReference type="Proteomes" id="UP000770661"/>
    </source>
</evidence>
<organism evidence="2 3">
    <name type="scientific">Chionoecetes opilio</name>
    <name type="common">Atlantic snow crab</name>
    <name type="synonym">Cancer opilio</name>
    <dbReference type="NCBI Taxonomy" id="41210"/>
    <lineage>
        <taxon>Eukaryota</taxon>
        <taxon>Metazoa</taxon>
        <taxon>Ecdysozoa</taxon>
        <taxon>Arthropoda</taxon>
        <taxon>Crustacea</taxon>
        <taxon>Multicrustacea</taxon>
        <taxon>Malacostraca</taxon>
        <taxon>Eumalacostraca</taxon>
        <taxon>Eucarida</taxon>
        <taxon>Decapoda</taxon>
        <taxon>Pleocyemata</taxon>
        <taxon>Brachyura</taxon>
        <taxon>Eubrachyura</taxon>
        <taxon>Majoidea</taxon>
        <taxon>Majidae</taxon>
        <taxon>Chionoecetes</taxon>
    </lineage>
</organism>
<accession>A0A8J4YL98</accession>
<feature type="region of interest" description="Disordered" evidence="1">
    <location>
        <begin position="202"/>
        <end position="226"/>
    </location>
</feature>
<keyword evidence="3" id="KW-1185">Reference proteome</keyword>
<dbReference type="InterPro" id="IPR051589">
    <property type="entry name" value="Sialate-O-sulfotransferase"/>
</dbReference>
<dbReference type="PANTHER" id="PTHR45964:SF9">
    <property type="entry name" value="SULFOTRANSFERASE"/>
    <property type="match status" value="1"/>
</dbReference>
<gene>
    <name evidence="2" type="primary">Wscd2</name>
    <name evidence="2" type="ORF">GWK47_030965</name>
</gene>
<name>A0A8J4YL98_CHIOP</name>
<comment type="caution">
    <text evidence="2">The sequence shown here is derived from an EMBL/GenBank/DDBJ whole genome shotgun (WGS) entry which is preliminary data.</text>
</comment>
<dbReference type="EMBL" id="JACEEZ010001516">
    <property type="protein sequence ID" value="KAG0729118.1"/>
    <property type="molecule type" value="Genomic_DNA"/>
</dbReference>
<sequence length="242" mass="27211">MQESALNAQQFGYRLTSAQKSLLDNLAPQARKELEGRVAKTRMAQDRIYLTSLRDRKQVVPRPGGGEQIMSYANRTVRFPVLLKKVATSNWPKQYGLYLNLTHHLWVRTRGCRNYSTTFAPPHSLSPRALASFPSSGNTWIRYLIEGATGLFTGSMYDDTSLTMKGLYGEALLYDSGMTVLQKSHGYTTGDAMMMDDRQQREGCLEGPGYGRQSSSEGWRSRRQTGLSPRLPTAFLECLLHS</sequence>
<dbReference type="AlphaFoldDB" id="A0A8J4YL98"/>
<reference evidence="2" key="1">
    <citation type="submission" date="2020-07" db="EMBL/GenBank/DDBJ databases">
        <title>The High-quality genome of the commercially important snow crab, Chionoecetes opilio.</title>
        <authorList>
            <person name="Jeong J.-H."/>
            <person name="Ryu S."/>
        </authorList>
    </citation>
    <scope>NUCLEOTIDE SEQUENCE</scope>
    <source>
        <strain evidence="2">MADBK_172401_WGS</strain>
        <tissue evidence="2">Digestive gland</tissue>
    </source>
</reference>
<protein>
    <submittedName>
        <fullName evidence="2">WSC domain-containing protein 2</fullName>
    </submittedName>
</protein>